<reference evidence="2" key="1">
    <citation type="submission" date="2020-02" db="EMBL/GenBank/DDBJ databases">
        <authorList>
            <person name="Meier V. D."/>
        </authorList>
    </citation>
    <scope>NUCLEOTIDE SEQUENCE</scope>
    <source>
        <strain evidence="2">AVDCRST_MAG78</strain>
    </source>
</reference>
<feature type="compositionally biased region" description="Basic and acidic residues" evidence="1">
    <location>
        <begin position="1"/>
        <end position="18"/>
    </location>
</feature>
<feature type="non-terminal residue" evidence="2">
    <location>
        <position position="1"/>
    </location>
</feature>
<protein>
    <submittedName>
        <fullName evidence="2">Uncharacterized protein</fullName>
    </submittedName>
</protein>
<sequence length="139" mass="15445">ADDARAFRGEPPDERRGEAAGPRPGDAHPRGAPGAIEPVAGAGADADLDRGRRREGYLEDRGRARPHLERVRRSAGGGAEEQNSGRVVREGGARPERVRTLRPHSAEPDKERRRLRRERHHPPHARLYRPRLQPLAPPV</sequence>
<proteinExistence type="predicted"/>
<dbReference type="EMBL" id="CADCVB010000237">
    <property type="protein sequence ID" value="CAA9453014.1"/>
    <property type="molecule type" value="Genomic_DNA"/>
</dbReference>
<name>A0A6J4R1T5_9ACTN</name>
<feature type="compositionally biased region" description="Basic residues" evidence="1">
    <location>
        <begin position="113"/>
        <end position="129"/>
    </location>
</feature>
<gene>
    <name evidence="2" type="ORF">AVDCRST_MAG78-3642</name>
</gene>
<accession>A0A6J4R1T5</accession>
<feature type="compositionally biased region" description="Basic and acidic residues" evidence="1">
    <location>
        <begin position="47"/>
        <end position="72"/>
    </location>
</feature>
<feature type="compositionally biased region" description="Basic and acidic residues" evidence="1">
    <location>
        <begin position="87"/>
        <end position="112"/>
    </location>
</feature>
<evidence type="ECO:0000313" key="2">
    <source>
        <dbReference type="EMBL" id="CAA9453014.1"/>
    </source>
</evidence>
<dbReference type="AlphaFoldDB" id="A0A6J4R1T5"/>
<feature type="region of interest" description="Disordered" evidence="1">
    <location>
        <begin position="1"/>
        <end position="139"/>
    </location>
</feature>
<organism evidence="2">
    <name type="scientific">uncultured Rubrobacteraceae bacterium</name>
    <dbReference type="NCBI Taxonomy" id="349277"/>
    <lineage>
        <taxon>Bacteria</taxon>
        <taxon>Bacillati</taxon>
        <taxon>Actinomycetota</taxon>
        <taxon>Rubrobacteria</taxon>
        <taxon>Rubrobacterales</taxon>
        <taxon>Rubrobacteraceae</taxon>
        <taxon>environmental samples</taxon>
    </lineage>
</organism>
<feature type="non-terminal residue" evidence="2">
    <location>
        <position position="139"/>
    </location>
</feature>
<evidence type="ECO:0000256" key="1">
    <source>
        <dbReference type="SAM" id="MobiDB-lite"/>
    </source>
</evidence>